<sequence length="362" mass="40249">MSFENAAVTKGLMVTFALTSLVAGIFDIKHYFHLQFVPHISRHHQYWRLVSHHIAFPNSSDIFIAEILLYNVGVHIERQFGSIKYASFAFVSLLVAIVLEFMSLVLFYRVGLNHFALGPSALVFSILYQYSRIVPPTYTYRIFGVPLTNKSPYYFLGMQIALSRLPSSAVVALIGILTGQIYRSDLANLNTYRLPPSLINFSTHFIGPLIGSLRPPRRSNRALPDNFSHNAATAAAARALSETMQNEEVITTARTPRPGPATRTRDNMGGEEPAAPSVMREWVDEFTGRADRANTGLRVPTESEINHITSMFPSLDREVVIGALQRRQASGIYPSVLTKCSINTLFSPNIEAAVETLLTSQT</sequence>
<protein>
    <recommendedName>
        <fullName evidence="5">Derlin</fullName>
    </recommendedName>
</protein>
<organism evidence="7 8">
    <name type="scientific">Cyclocybe aegerita</name>
    <name type="common">Black poplar mushroom</name>
    <name type="synonym">Agrocybe aegerita</name>
    <dbReference type="NCBI Taxonomy" id="1973307"/>
    <lineage>
        <taxon>Eukaryota</taxon>
        <taxon>Fungi</taxon>
        <taxon>Dikarya</taxon>
        <taxon>Basidiomycota</taxon>
        <taxon>Agaricomycotina</taxon>
        <taxon>Agaricomycetes</taxon>
        <taxon>Agaricomycetidae</taxon>
        <taxon>Agaricales</taxon>
        <taxon>Agaricineae</taxon>
        <taxon>Bolbitiaceae</taxon>
        <taxon>Cyclocybe</taxon>
    </lineage>
</organism>
<dbReference type="CDD" id="cd14279">
    <property type="entry name" value="CUE"/>
    <property type="match status" value="1"/>
</dbReference>
<evidence type="ECO:0000256" key="5">
    <source>
        <dbReference type="RuleBase" id="RU363059"/>
    </source>
</evidence>
<comment type="subcellular location">
    <subcellularLocation>
        <location evidence="5">Endoplasmic reticulum membrane</location>
        <topology evidence="5">Multi-pass membrane protein</topology>
    </subcellularLocation>
    <subcellularLocation>
        <location evidence="1">Membrane</location>
        <topology evidence="1">Multi-pass membrane protein</topology>
    </subcellularLocation>
</comment>
<keyword evidence="3 5" id="KW-1133">Transmembrane helix</keyword>
<evidence type="ECO:0000256" key="2">
    <source>
        <dbReference type="ARBA" id="ARBA00022692"/>
    </source>
</evidence>
<keyword evidence="5" id="KW-0256">Endoplasmic reticulum</keyword>
<dbReference type="InterPro" id="IPR007599">
    <property type="entry name" value="DER1"/>
</dbReference>
<dbReference type="GO" id="GO:0004252">
    <property type="term" value="F:serine-type endopeptidase activity"/>
    <property type="evidence" value="ECO:0007669"/>
    <property type="project" value="TreeGrafter"/>
</dbReference>
<keyword evidence="2 5" id="KW-0812">Transmembrane</keyword>
<dbReference type="OrthoDB" id="272778at2759"/>
<comment type="function">
    <text evidence="5">May be involved in the degradation of misfolded endoplasmic reticulum (ER) luminal proteins.</text>
</comment>
<feature type="transmembrane region" description="Helical" evidence="5">
    <location>
        <begin position="152"/>
        <end position="177"/>
    </location>
</feature>
<comment type="caution">
    <text evidence="7">The sequence shown here is derived from an EMBL/GenBank/DDBJ whole genome shotgun (WGS) entry which is preliminary data.</text>
</comment>
<dbReference type="GO" id="GO:0005789">
    <property type="term" value="C:endoplasmic reticulum membrane"/>
    <property type="evidence" value="ECO:0007669"/>
    <property type="project" value="UniProtKB-SubCell"/>
</dbReference>
<comment type="similarity">
    <text evidence="5">Belongs to the derlin family.</text>
</comment>
<evidence type="ECO:0000313" key="8">
    <source>
        <dbReference type="Proteomes" id="UP000467700"/>
    </source>
</evidence>
<evidence type="ECO:0000313" key="7">
    <source>
        <dbReference type="EMBL" id="CAA7258537.1"/>
    </source>
</evidence>
<dbReference type="InterPro" id="IPR035952">
    <property type="entry name" value="Rhomboid-like_sf"/>
</dbReference>
<dbReference type="PANTHER" id="PTHR43066:SF21">
    <property type="entry name" value="UBIQUITIN-ASSOCIATED DOMAIN-CONTAINING PROTEIN 2"/>
    <property type="match status" value="1"/>
</dbReference>
<accession>A0A8S0VVY8</accession>
<dbReference type="Gene3D" id="1.20.1540.10">
    <property type="entry name" value="Rhomboid-like"/>
    <property type="match status" value="1"/>
</dbReference>
<gene>
    <name evidence="7" type="ORF">AAE3_LOCUS1004</name>
</gene>
<name>A0A8S0VVY8_CYCAE</name>
<evidence type="ECO:0000256" key="3">
    <source>
        <dbReference type="ARBA" id="ARBA00022989"/>
    </source>
</evidence>
<dbReference type="AlphaFoldDB" id="A0A8S0VVY8"/>
<keyword evidence="8" id="KW-1185">Reference proteome</keyword>
<keyword evidence="4 5" id="KW-0472">Membrane</keyword>
<dbReference type="Proteomes" id="UP000467700">
    <property type="component" value="Unassembled WGS sequence"/>
</dbReference>
<evidence type="ECO:0000256" key="1">
    <source>
        <dbReference type="ARBA" id="ARBA00004141"/>
    </source>
</evidence>
<proteinExistence type="inferred from homology"/>
<dbReference type="Pfam" id="PF04511">
    <property type="entry name" value="DER1"/>
    <property type="match status" value="1"/>
</dbReference>
<feature type="transmembrane region" description="Helical" evidence="5">
    <location>
        <begin position="12"/>
        <end position="32"/>
    </location>
</feature>
<evidence type="ECO:0000256" key="6">
    <source>
        <dbReference type="SAM" id="MobiDB-lite"/>
    </source>
</evidence>
<dbReference type="PANTHER" id="PTHR43066">
    <property type="entry name" value="RHOMBOID-RELATED PROTEIN"/>
    <property type="match status" value="1"/>
</dbReference>
<dbReference type="EMBL" id="CACVBS010000002">
    <property type="protein sequence ID" value="CAA7258537.1"/>
    <property type="molecule type" value="Genomic_DNA"/>
</dbReference>
<feature type="transmembrane region" description="Helical" evidence="5">
    <location>
        <begin position="85"/>
        <end position="108"/>
    </location>
</feature>
<evidence type="ECO:0000256" key="4">
    <source>
        <dbReference type="ARBA" id="ARBA00023136"/>
    </source>
</evidence>
<reference evidence="7 8" key="1">
    <citation type="submission" date="2020-01" db="EMBL/GenBank/DDBJ databases">
        <authorList>
            <person name="Gupta K D."/>
        </authorList>
    </citation>
    <scope>NUCLEOTIDE SEQUENCE [LARGE SCALE GENOMIC DNA]</scope>
</reference>
<feature type="transmembrane region" description="Helical" evidence="5">
    <location>
        <begin position="114"/>
        <end position="131"/>
    </location>
</feature>
<feature type="region of interest" description="Disordered" evidence="6">
    <location>
        <begin position="254"/>
        <end position="274"/>
    </location>
</feature>
<dbReference type="SUPFAM" id="SSF144091">
    <property type="entry name" value="Rhomboid-like"/>
    <property type="match status" value="1"/>
</dbReference>